<evidence type="ECO:0000313" key="2">
    <source>
        <dbReference type="EMBL" id="TDR40824.1"/>
    </source>
</evidence>
<evidence type="ECO:0000313" key="3">
    <source>
        <dbReference type="Proteomes" id="UP000295293"/>
    </source>
</evidence>
<reference evidence="2 3" key="1">
    <citation type="submission" date="2019-03" db="EMBL/GenBank/DDBJ databases">
        <title>Genomic Encyclopedia of Type Strains, Phase IV (KMG-IV): sequencing the most valuable type-strain genomes for metagenomic binning, comparative biology and taxonomic classification.</title>
        <authorList>
            <person name="Goeker M."/>
        </authorList>
    </citation>
    <scope>NUCLEOTIDE SEQUENCE [LARGE SCALE GENOMIC DNA]</scope>
    <source>
        <strain evidence="2 3">DSM 21667</strain>
    </source>
</reference>
<proteinExistence type="predicted"/>
<dbReference type="Proteomes" id="UP000295293">
    <property type="component" value="Unassembled WGS sequence"/>
</dbReference>
<keyword evidence="1" id="KW-1133">Transmembrane helix</keyword>
<feature type="transmembrane region" description="Helical" evidence="1">
    <location>
        <begin position="95"/>
        <end position="118"/>
    </location>
</feature>
<keyword evidence="1" id="KW-0812">Transmembrane</keyword>
<comment type="caution">
    <text evidence="2">The sequence shown here is derived from an EMBL/GenBank/DDBJ whole genome shotgun (WGS) entry which is preliminary data.</text>
</comment>
<dbReference type="RefSeq" id="WP_208113651.1">
    <property type="nucleotide sequence ID" value="NZ_SNZH01000012.1"/>
</dbReference>
<keyword evidence="3" id="KW-1185">Reference proteome</keyword>
<evidence type="ECO:0000256" key="1">
    <source>
        <dbReference type="SAM" id="Phobius"/>
    </source>
</evidence>
<organism evidence="2 3">
    <name type="scientific">Tahibacter aquaticus</name>
    <dbReference type="NCBI Taxonomy" id="520092"/>
    <lineage>
        <taxon>Bacteria</taxon>
        <taxon>Pseudomonadati</taxon>
        <taxon>Pseudomonadota</taxon>
        <taxon>Gammaproteobacteria</taxon>
        <taxon>Lysobacterales</taxon>
        <taxon>Rhodanobacteraceae</taxon>
        <taxon>Tahibacter</taxon>
    </lineage>
</organism>
<keyword evidence="1" id="KW-0472">Membrane</keyword>
<feature type="transmembrane region" description="Helical" evidence="1">
    <location>
        <begin position="43"/>
        <end position="65"/>
    </location>
</feature>
<feature type="transmembrane region" description="Helical" evidence="1">
    <location>
        <begin position="70"/>
        <end position="89"/>
    </location>
</feature>
<name>A0A4R6YRX8_9GAMM</name>
<gene>
    <name evidence="2" type="ORF">DFR29_112138</name>
</gene>
<dbReference type="AlphaFoldDB" id="A0A4R6YRX8"/>
<feature type="transmembrane region" description="Helical" evidence="1">
    <location>
        <begin position="12"/>
        <end position="31"/>
    </location>
</feature>
<protein>
    <submittedName>
        <fullName evidence="2">Uncharacterized protein</fullName>
    </submittedName>
</protein>
<dbReference type="EMBL" id="SNZH01000012">
    <property type="protein sequence ID" value="TDR40824.1"/>
    <property type="molecule type" value="Genomic_DNA"/>
</dbReference>
<accession>A0A4R6YRX8</accession>
<sequence>MSIEGAGGTPGGIGQFLLGFAFAVAGGWLLMNQVVVSGGSWGLWGYNSFGLSLLPFIVGVGLLFFNGKSVLGWLLMIAALVIIFAGIIVNLRVYFMSASLFSTLTMLVLLFGGIGLIARSLSAKEAKR</sequence>